<dbReference type="SMART" id="SM00045">
    <property type="entry name" value="DAGKa"/>
    <property type="match status" value="1"/>
</dbReference>
<comment type="subcellular location">
    <subcellularLocation>
        <location evidence="1">Membrane</location>
    </subcellularLocation>
</comment>
<keyword evidence="10 12" id="KW-0067">ATP-binding</keyword>
<dbReference type="Pfam" id="PF00609">
    <property type="entry name" value="DAGK_acc"/>
    <property type="match status" value="1"/>
</dbReference>
<dbReference type="SMART" id="SM00314">
    <property type="entry name" value="RA"/>
    <property type="match status" value="2"/>
</dbReference>
<dbReference type="Pfam" id="PF00130">
    <property type="entry name" value="C1_1"/>
    <property type="match status" value="1"/>
</dbReference>
<evidence type="ECO:0000256" key="4">
    <source>
        <dbReference type="ARBA" id="ARBA00022723"/>
    </source>
</evidence>
<organism evidence="19">
    <name type="scientific">Taenia asiatica</name>
    <name type="common">Asian tapeworm</name>
    <dbReference type="NCBI Taxonomy" id="60517"/>
    <lineage>
        <taxon>Eukaryota</taxon>
        <taxon>Metazoa</taxon>
        <taxon>Spiralia</taxon>
        <taxon>Lophotrochozoa</taxon>
        <taxon>Platyhelminthes</taxon>
        <taxon>Cestoda</taxon>
        <taxon>Eucestoda</taxon>
        <taxon>Cyclophyllidea</taxon>
        <taxon>Taeniidae</taxon>
        <taxon>Taenia</taxon>
    </lineage>
</organism>
<dbReference type="FunFam" id="2.60.200.40:FF:000004">
    <property type="entry name" value="Diacylglycerol kinase"/>
    <property type="match status" value="1"/>
</dbReference>
<reference evidence="19" key="1">
    <citation type="submission" date="2016-04" db="UniProtKB">
        <authorList>
            <consortium name="WormBaseParasite"/>
        </authorList>
    </citation>
    <scope>IDENTIFICATION</scope>
</reference>
<dbReference type="Pfam" id="PF00781">
    <property type="entry name" value="DAGK_cat"/>
    <property type="match status" value="1"/>
</dbReference>
<keyword evidence="18" id="KW-1185">Reference proteome</keyword>
<evidence type="ECO:0000256" key="1">
    <source>
        <dbReference type="ARBA" id="ARBA00004370"/>
    </source>
</evidence>
<dbReference type="InterPro" id="IPR016064">
    <property type="entry name" value="NAD/diacylglycerol_kinase_sf"/>
</dbReference>
<evidence type="ECO:0000256" key="7">
    <source>
        <dbReference type="ARBA" id="ARBA00022771"/>
    </source>
</evidence>
<evidence type="ECO:0000256" key="8">
    <source>
        <dbReference type="ARBA" id="ARBA00022777"/>
    </source>
</evidence>
<dbReference type="OrthoDB" id="242257at2759"/>
<dbReference type="PROSITE" id="PS00479">
    <property type="entry name" value="ZF_DAG_PE_1"/>
    <property type="match status" value="1"/>
</dbReference>
<feature type="domain" description="DAGKc" evidence="15">
    <location>
        <begin position="791"/>
        <end position="955"/>
    </location>
</feature>
<dbReference type="PROSITE" id="PS50081">
    <property type="entry name" value="ZF_DAG_PE_2"/>
    <property type="match status" value="2"/>
</dbReference>
<evidence type="ECO:0000256" key="3">
    <source>
        <dbReference type="ARBA" id="ARBA00022679"/>
    </source>
</evidence>
<keyword evidence="8 12" id="KW-0418">Kinase</keyword>
<dbReference type="InterPro" id="IPR000159">
    <property type="entry name" value="RA_dom"/>
</dbReference>
<proteinExistence type="inferred from homology"/>
<dbReference type="EMBL" id="UYRS01000040">
    <property type="protein sequence ID" value="VDK20702.1"/>
    <property type="molecule type" value="Genomic_DNA"/>
</dbReference>
<dbReference type="InterPro" id="IPR001206">
    <property type="entry name" value="Diacylglycerol_kinase_cat_dom"/>
</dbReference>
<evidence type="ECO:0000313" key="17">
    <source>
        <dbReference type="EMBL" id="VDK20702.1"/>
    </source>
</evidence>
<dbReference type="Pfam" id="PF24099">
    <property type="entry name" value="RBD_DGKtheta"/>
    <property type="match status" value="1"/>
</dbReference>
<dbReference type="GO" id="GO:0016020">
    <property type="term" value="C:membrane"/>
    <property type="evidence" value="ECO:0007669"/>
    <property type="project" value="UniProtKB-SubCell"/>
</dbReference>
<dbReference type="Proteomes" id="UP000282613">
    <property type="component" value="Unassembled WGS sequence"/>
</dbReference>
<protein>
    <recommendedName>
        <fullName evidence="12">Diacylglycerol kinase</fullName>
        <shortName evidence="12">DAG kinase</shortName>
        <ecNumber evidence="12">2.7.1.107</ecNumber>
    </recommendedName>
</protein>
<dbReference type="InterPro" id="IPR029071">
    <property type="entry name" value="Ubiquitin-like_domsf"/>
</dbReference>
<dbReference type="Gene3D" id="3.30.60.20">
    <property type="match status" value="2"/>
</dbReference>
<dbReference type="WBParaSite" id="TASK_0000033501-mRNA-1">
    <property type="protein sequence ID" value="TASK_0000033501-mRNA-1"/>
    <property type="gene ID" value="TASK_0000033501"/>
</dbReference>
<name>A0A0R3VT04_TAEAS</name>
<dbReference type="SUPFAM" id="SSF57889">
    <property type="entry name" value="Cysteine-rich domain"/>
    <property type="match status" value="2"/>
</dbReference>
<evidence type="ECO:0000256" key="2">
    <source>
        <dbReference type="ARBA" id="ARBA00009280"/>
    </source>
</evidence>
<feature type="domain" description="Ras-associating" evidence="16">
    <location>
        <begin position="598"/>
        <end position="700"/>
    </location>
</feature>
<evidence type="ECO:0000259" key="15">
    <source>
        <dbReference type="PROSITE" id="PS50146"/>
    </source>
</evidence>
<dbReference type="FunFam" id="3.30.60.20:FF:000002">
    <property type="entry name" value="Diacylglycerol kinase"/>
    <property type="match status" value="1"/>
</dbReference>
<dbReference type="CDD" id="cd20854">
    <property type="entry name" value="C1_DGKtheta_typeV_rpt3"/>
    <property type="match status" value="1"/>
</dbReference>
<evidence type="ECO:0000256" key="12">
    <source>
        <dbReference type="RuleBase" id="RU361128"/>
    </source>
</evidence>
<dbReference type="Gene3D" id="2.60.200.40">
    <property type="match status" value="1"/>
</dbReference>
<dbReference type="PROSITE" id="PS50146">
    <property type="entry name" value="DAGK"/>
    <property type="match status" value="1"/>
</dbReference>
<keyword evidence="6 12" id="KW-0547">Nucleotide-binding</keyword>
<reference evidence="17 18" key="2">
    <citation type="submission" date="2018-11" db="EMBL/GenBank/DDBJ databases">
        <authorList>
            <consortium name="Pathogen Informatics"/>
        </authorList>
    </citation>
    <scope>NUCLEOTIDE SEQUENCE [LARGE SCALE GENOMIC DNA]</scope>
</reference>
<accession>A0A0R3VT04</accession>
<comment type="similarity">
    <text evidence="2 12">Belongs to the eukaryotic diacylglycerol kinase family.</text>
</comment>
<evidence type="ECO:0000256" key="6">
    <source>
        <dbReference type="ARBA" id="ARBA00022741"/>
    </source>
</evidence>
<evidence type="ECO:0000259" key="16">
    <source>
        <dbReference type="PROSITE" id="PS50200"/>
    </source>
</evidence>
<dbReference type="GO" id="GO:0005524">
    <property type="term" value="F:ATP binding"/>
    <property type="evidence" value="ECO:0007669"/>
    <property type="project" value="UniProtKB-KW"/>
</dbReference>
<dbReference type="GO" id="GO:0008270">
    <property type="term" value="F:zinc ion binding"/>
    <property type="evidence" value="ECO:0007669"/>
    <property type="project" value="UniProtKB-KW"/>
</dbReference>
<keyword evidence="5" id="KW-0677">Repeat</keyword>
<evidence type="ECO:0000256" key="13">
    <source>
        <dbReference type="SAM" id="MobiDB-lite"/>
    </source>
</evidence>
<feature type="region of interest" description="Disordered" evidence="13">
    <location>
        <begin position="1202"/>
        <end position="1247"/>
    </location>
</feature>
<evidence type="ECO:0000259" key="14">
    <source>
        <dbReference type="PROSITE" id="PS50081"/>
    </source>
</evidence>
<keyword evidence="9" id="KW-0862">Zinc</keyword>
<dbReference type="InterPro" id="IPR056392">
    <property type="entry name" value="DGKtheta_RBD"/>
</dbReference>
<sequence>MDEPFVSKPTETITSLDVESTTDTDTQSSSPRRVTLSHCLFSFRVGTAVKGWFQGHAFIKKNLHKPATCHHCCDLLWGILGTTGMICEREHIVFSIYSLQFSCAREMHPSSCLPLYLHNPISNSGTLMFLTYLYYSLLFVFNCFQDPMAHCWSDVGHFKRKFCNVCRKRLDDLLSVRCETRFLYPHLSFFVVCEYYTHYECLEFVSADCKVCSISIPSKDREKSPTLLRKPSVLAPLSLPFSNIVDIPELQSALGMASTPGSSSSCGGGTTGISDTESVPPRPWTGGMAAFAAYAMRSAAIQATSVATATTTASSTVNLGGTLASISTATATTTSASTSPFPQIGVGGVGAPTNPPPSPVSPQASPPLPFTITPQTDGPVHHWREGNLPANSKCSSCKKTCWSAECLTGMRCEWCGVTVHYTCFRNLPVECDYGSLRDIMLPPQAVSIPRTSLLMEHIIGLPKPQPDFFPGLPALMDEFTSSGESLEESGFERRTNREKSDRDFDDYVRVYDGMDRYRRHQCRYLSLGKNVSVRKVIELSLKAFQLPPDEEKDFYLVEINERDGSEHPLDSNTLFKRQLQFETRRPQIILRYIEREENRDYINVYPGSLVDYADISVPSIQVSITPATSAHDVLVLSLHRLGVGYLDANKFNLVETVVDRGLVERVLHPNDRPWEIIDNVRLESVRALRLTRFYIRSVKDPYGQGVSLFVGNLKRGLSQRLYEIILLERLGYQNKWDAIEVIYYDFGSLVVIYSNAEKADEAYRLLKNSTFEDRPILAMILPRIKPEHILDGTQPLLVFVNVKSGGCQGLELITSFRKLLNPHQASIVVSTEKTDLTTGFPILNRVFLHEVFNLDNGGPLPGLHCFRHLSRFKILVCGGDGTVGWALSCLDNVGQDAACPTPPMAILPIGTGNDLARVLHWGPGYTGTEDPLQILRDVVEAEEIRLDRWTVVIKPDHVESDAQKKQLQIEANACNTNEDTSRIFVMNNYFGLGIDADLNLDFHLAREENPAKFNSRIHNKSVYFKMGLRKMVNQTKCKDLHQNVLIEVDGRQLDLPPIEGIIILNILSWGAGANPWGVEKDEAFAKPTHYDGLLEVVGVTGVVHMGQIFSGLRTGTRLAQGGHIRITLKSDIPVQVDGEPWIQSPGQIVVLRSALKATMLKKRKRRKVNRRHTEPGLGASSSVAGDAPSGAVVPAILPTTTAALETGPSSANTTTTTTTSVPPASPLPSMVNSSSGSSSGCGGKSRRALTALRSEAAIGASQFTLHSQVAIPSDRRPVTPTPYLLHDFTLEDRFIDCGSGPELAPLSANHSHTDGTAAVVTSGASSSPSSPSPDFLPNPSPPEE</sequence>
<evidence type="ECO:0000256" key="9">
    <source>
        <dbReference type="ARBA" id="ARBA00022833"/>
    </source>
</evidence>
<dbReference type="InterPro" id="IPR037607">
    <property type="entry name" value="DGK"/>
</dbReference>
<feature type="region of interest" description="Disordered" evidence="13">
    <location>
        <begin position="1161"/>
        <end position="1185"/>
    </location>
</feature>
<dbReference type="SMART" id="SM00046">
    <property type="entry name" value="DAGKc"/>
    <property type="match status" value="1"/>
</dbReference>
<dbReference type="PANTHER" id="PTHR11255:SF54">
    <property type="entry name" value="DIACYLGLYCEROL KINASE THETA"/>
    <property type="match status" value="1"/>
</dbReference>
<dbReference type="PANTHER" id="PTHR11255">
    <property type="entry name" value="DIACYLGLYCEROL KINASE"/>
    <property type="match status" value="1"/>
</dbReference>
<dbReference type="SMART" id="SM00109">
    <property type="entry name" value="C1"/>
    <property type="match status" value="3"/>
</dbReference>
<keyword evidence="4" id="KW-0479">Metal-binding</keyword>
<feature type="region of interest" description="Disordered" evidence="13">
    <location>
        <begin position="1317"/>
        <end position="1344"/>
    </location>
</feature>
<feature type="compositionally biased region" description="Low complexity" evidence="13">
    <location>
        <begin position="1206"/>
        <end position="1238"/>
    </location>
</feature>
<feature type="compositionally biased region" description="Basic residues" evidence="13">
    <location>
        <begin position="1161"/>
        <end position="1170"/>
    </location>
</feature>
<dbReference type="CDD" id="cd17111">
    <property type="entry name" value="RA1_DAGK-theta"/>
    <property type="match status" value="1"/>
</dbReference>
<dbReference type="InterPro" id="IPR000756">
    <property type="entry name" value="Diacylglycerol_kin_accessory"/>
</dbReference>
<dbReference type="Gene3D" id="3.40.50.10330">
    <property type="entry name" value="Probable inorganic polyphosphate/atp-NAD kinase, domain 1"/>
    <property type="match status" value="1"/>
</dbReference>
<evidence type="ECO:0000313" key="18">
    <source>
        <dbReference type="Proteomes" id="UP000282613"/>
    </source>
</evidence>
<comment type="catalytic activity">
    <reaction evidence="12">
        <text>a 1,2-diacyl-sn-glycerol + ATP = a 1,2-diacyl-sn-glycero-3-phosphate + ADP + H(+)</text>
        <dbReference type="Rhea" id="RHEA:10272"/>
        <dbReference type="ChEBI" id="CHEBI:15378"/>
        <dbReference type="ChEBI" id="CHEBI:17815"/>
        <dbReference type="ChEBI" id="CHEBI:30616"/>
        <dbReference type="ChEBI" id="CHEBI:58608"/>
        <dbReference type="ChEBI" id="CHEBI:456216"/>
        <dbReference type="EC" id="2.7.1.107"/>
    </reaction>
</comment>
<feature type="domain" description="Ras-associating" evidence="16">
    <location>
        <begin position="504"/>
        <end position="595"/>
    </location>
</feature>
<dbReference type="InterPro" id="IPR046349">
    <property type="entry name" value="C1-like_sf"/>
</dbReference>
<evidence type="ECO:0000313" key="19">
    <source>
        <dbReference type="WBParaSite" id="TASK_0000033501-mRNA-1"/>
    </source>
</evidence>
<evidence type="ECO:0000256" key="11">
    <source>
        <dbReference type="ARBA" id="ARBA00023136"/>
    </source>
</evidence>
<keyword evidence="7" id="KW-0863">Zinc-finger</keyword>
<dbReference type="Gene3D" id="3.10.20.90">
    <property type="entry name" value="Phosphatidylinositol 3-kinase Catalytic Subunit, Chain A, domain 1"/>
    <property type="match status" value="1"/>
</dbReference>
<dbReference type="SUPFAM" id="SSF111331">
    <property type="entry name" value="NAD kinase/diacylglycerol kinase-like"/>
    <property type="match status" value="1"/>
</dbReference>
<evidence type="ECO:0000256" key="10">
    <source>
        <dbReference type="ARBA" id="ARBA00022840"/>
    </source>
</evidence>
<feature type="domain" description="Phorbol-ester/DAG-type" evidence="14">
    <location>
        <begin position="380"/>
        <end position="431"/>
    </location>
</feature>
<dbReference type="STRING" id="60517.A0A0R3VT04"/>
<dbReference type="InterPro" id="IPR002219">
    <property type="entry name" value="PKC_DAG/PE"/>
</dbReference>
<dbReference type="SUPFAM" id="SSF54236">
    <property type="entry name" value="Ubiquitin-like"/>
    <property type="match status" value="1"/>
</dbReference>
<dbReference type="InterPro" id="IPR017438">
    <property type="entry name" value="ATP-NAD_kinase_N"/>
</dbReference>
<keyword evidence="11" id="KW-0472">Membrane</keyword>
<dbReference type="EC" id="2.7.1.107" evidence="12"/>
<dbReference type="PROSITE" id="PS50200">
    <property type="entry name" value="RA"/>
    <property type="match status" value="2"/>
</dbReference>
<dbReference type="GO" id="GO:0007200">
    <property type="term" value="P:phospholipase C-activating G protein-coupled receptor signaling pathway"/>
    <property type="evidence" value="ECO:0007669"/>
    <property type="project" value="InterPro"/>
</dbReference>
<gene>
    <name evidence="17" type="ORF">TASK_LOCUS336</name>
</gene>
<dbReference type="CDD" id="cd20804">
    <property type="entry name" value="C1_DGKtheta_typeV_rpt2"/>
    <property type="match status" value="1"/>
</dbReference>
<feature type="compositionally biased region" description="Pro residues" evidence="13">
    <location>
        <begin position="1330"/>
        <end position="1344"/>
    </location>
</feature>
<dbReference type="GO" id="GO:0004143">
    <property type="term" value="F:ATP-dependent diacylglycerol kinase activity"/>
    <property type="evidence" value="ECO:0007669"/>
    <property type="project" value="UniProtKB-EC"/>
</dbReference>
<dbReference type="Pfam" id="PF00788">
    <property type="entry name" value="RA"/>
    <property type="match status" value="2"/>
</dbReference>
<evidence type="ECO:0000256" key="5">
    <source>
        <dbReference type="ARBA" id="ARBA00022737"/>
    </source>
</evidence>
<feature type="domain" description="Phorbol-ester/DAG-type" evidence="14">
    <location>
        <begin position="149"/>
        <end position="209"/>
    </location>
</feature>
<keyword evidence="3 12" id="KW-0808">Transferase</keyword>